<evidence type="ECO:0000256" key="7">
    <source>
        <dbReference type="PROSITE-ProRule" id="PRU00042"/>
    </source>
</evidence>
<dbReference type="SUPFAM" id="SSF57667">
    <property type="entry name" value="beta-beta-alpha zinc fingers"/>
    <property type="match status" value="3"/>
</dbReference>
<dbReference type="InterPro" id="IPR036236">
    <property type="entry name" value="Znf_C2H2_sf"/>
</dbReference>
<evidence type="ECO:0000256" key="4">
    <source>
        <dbReference type="ARBA" id="ARBA00022771"/>
    </source>
</evidence>
<organism evidence="11 12">
    <name type="scientific">Parthenolecanium corni</name>
    <dbReference type="NCBI Taxonomy" id="536013"/>
    <lineage>
        <taxon>Eukaryota</taxon>
        <taxon>Metazoa</taxon>
        <taxon>Ecdysozoa</taxon>
        <taxon>Arthropoda</taxon>
        <taxon>Hexapoda</taxon>
        <taxon>Insecta</taxon>
        <taxon>Pterygota</taxon>
        <taxon>Neoptera</taxon>
        <taxon>Paraneoptera</taxon>
        <taxon>Hemiptera</taxon>
        <taxon>Sternorrhyncha</taxon>
        <taxon>Coccoidea</taxon>
        <taxon>Coccidae</taxon>
        <taxon>Parthenolecanium</taxon>
    </lineage>
</organism>
<dbReference type="SMART" id="SM00355">
    <property type="entry name" value="ZnF_C2H2"/>
    <property type="match status" value="6"/>
</dbReference>
<evidence type="ECO:0000256" key="3">
    <source>
        <dbReference type="ARBA" id="ARBA00022737"/>
    </source>
</evidence>
<dbReference type="PROSITE" id="PS50157">
    <property type="entry name" value="ZINC_FINGER_C2H2_2"/>
    <property type="match status" value="4"/>
</dbReference>
<comment type="subcellular location">
    <subcellularLocation>
        <location evidence="1">Nucleus</location>
    </subcellularLocation>
</comment>
<keyword evidence="8" id="KW-0175">Coiled coil</keyword>
<name>A0AAN9T8V8_9HEMI</name>
<feature type="domain" description="C2H2-type" evidence="10">
    <location>
        <begin position="556"/>
        <end position="579"/>
    </location>
</feature>
<comment type="caution">
    <text evidence="11">The sequence shown here is derived from an EMBL/GenBank/DDBJ whole genome shotgun (WGS) entry which is preliminary data.</text>
</comment>
<dbReference type="GO" id="GO:0005634">
    <property type="term" value="C:nucleus"/>
    <property type="evidence" value="ECO:0007669"/>
    <property type="project" value="UniProtKB-SubCell"/>
</dbReference>
<sequence length="959" mass="111060">MSGQLSSELKNWFCTLGFDDKNLSPDAIEDEFNRLSPPEMRDIWRNIINHVLPIEKSRYIKKVLLLHELKKVNKNNQQKQLIRESLKIILKKINDFSRRRNNENNMKIVDEQQLLMNDVMKLTFVTPVSELHKTVICMLRDTLSALIKLSDYVSSKHENERSRHFSSKLIQLKKQSVELFLENDHLKKKVEKLREDYQNRRLQLLTSLNDKCDEQAQKNFEMWLDSESLKHFMTTRLNYLIRKEESMKRTLPMSNVPDFSNSSEQDKLFRVIIDCKKQLEVMELEMSNNLMYLSDGPINSFIACQKHCKHQIEEFMKLKTVSKHEDTIVELTESFKKEITLLQKINMTPVTKELSIINSNMSLEVIPDYVISEFMKKSSFYVYLVKAYKDFCLKIDNEILNAEFLEKKRLEVQNVEAKFTNDMRKLISEAKNNLKNIQEHSNSCQKNYELWSKCSVNEIIPQQILVADRNFNEWYKRYNAVIQYLRRQQIELITPSTCSALVVEEVQHTNFVNNSESNKNAKINMYQYFDVDENGLADIPPNYSLVSHQQTQTVRYECSKCDSLFTSRIFLHHHEASVHNQMFLCPFCPVLFSNKPDFRVHVEAHSEKKYLPCAFCKKVFNQVDEYAAHLKEHREPFMFPCDKCPALFGQYSKLRAHHAVHVQKKFIHNITKVSEDCLSKKLSKKILKKLKSKSKMIQAKKQPQVNSQITDLADQVLLAQAISTPSVMTLPNTAPDIQPDVSKENGDGHSSPVHLSKSFSSVTETTEPVTKNVFNSNREENIRKSSRFLKKKSNLTSDAFVSTSHVSAQDAYPCNSSKNIASSRSPKKPIIKKKIAPKRKRIPPGIDQVTGSSVFKPEAPYNLRCRVKTTSFDKTTATLLTNKDKETENLPSSSCRSNIPTGFFMCLSCKRIFSTYRLLNQHKELHINNKGFRCKGCGGLFGGAGNLANHQRSLLCFKI</sequence>
<dbReference type="Proteomes" id="UP001367676">
    <property type="component" value="Unassembled WGS sequence"/>
</dbReference>
<dbReference type="GO" id="GO:0000977">
    <property type="term" value="F:RNA polymerase II transcription regulatory region sequence-specific DNA binding"/>
    <property type="evidence" value="ECO:0007669"/>
    <property type="project" value="TreeGrafter"/>
</dbReference>
<evidence type="ECO:0000256" key="9">
    <source>
        <dbReference type="SAM" id="MobiDB-lite"/>
    </source>
</evidence>
<keyword evidence="5" id="KW-0862">Zinc</keyword>
<evidence type="ECO:0000256" key="5">
    <source>
        <dbReference type="ARBA" id="ARBA00022833"/>
    </source>
</evidence>
<feature type="coiled-coil region" evidence="8">
    <location>
        <begin position="420"/>
        <end position="447"/>
    </location>
</feature>
<evidence type="ECO:0000256" key="2">
    <source>
        <dbReference type="ARBA" id="ARBA00022723"/>
    </source>
</evidence>
<dbReference type="PANTHER" id="PTHR24381:SF393">
    <property type="entry name" value="CHROMATIN-LINKED ADAPTOR FOR MSL PROTEINS, ISOFORM B"/>
    <property type="match status" value="1"/>
</dbReference>
<evidence type="ECO:0000259" key="10">
    <source>
        <dbReference type="PROSITE" id="PS50157"/>
    </source>
</evidence>
<evidence type="ECO:0000256" key="6">
    <source>
        <dbReference type="ARBA" id="ARBA00023242"/>
    </source>
</evidence>
<feature type="domain" description="C2H2-type" evidence="10">
    <location>
        <begin position="639"/>
        <end position="666"/>
    </location>
</feature>
<keyword evidence="4 7" id="KW-0863">Zinc-finger</keyword>
<evidence type="ECO:0000313" key="12">
    <source>
        <dbReference type="Proteomes" id="UP001367676"/>
    </source>
</evidence>
<protein>
    <recommendedName>
        <fullName evidence="10">C2H2-type domain-containing protein</fullName>
    </recommendedName>
</protein>
<dbReference type="PROSITE" id="PS00028">
    <property type="entry name" value="ZINC_FINGER_C2H2_1"/>
    <property type="match status" value="5"/>
</dbReference>
<dbReference type="PANTHER" id="PTHR24381">
    <property type="entry name" value="ZINC FINGER PROTEIN"/>
    <property type="match status" value="1"/>
</dbReference>
<feature type="region of interest" description="Disordered" evidence="9">
    <location>
        <begin position="729"/>
        <end position="762"/>
    </location>
</feature>
<dbReference type="InterPro" id="IPR013087">
    <property type="entry name" value="Znf_C2H2_type"/>
</dbReference>
<proteinExistence type="predicted"/>
<dbReference type="GO" id="GO:0008270">
    <property type="term" value="F:zinc ion binding"/>
    <property type="evidence" value="ECO:0007669"/>
    <property type="project" value="UniProtKB-KW"/>
</dbReference>
<reference evidence="11 12" key="1">
    <citation type="submission" date="2024-03" db="EMBL/GenBank/DDBJ databases">
        <title>Adaptation during the transition from Ophiocordyceps entomopathogen to insect associate is accompanied by gene loss and intensified selection.</title>
        <authorList>
            <person name="Ward C.M."/>
            <person name="Onetto C.A."/>
            <person name="Borneman A.R."/>
        </authorList>
    </citation>
    <scope>NUCLEOTIDE SEQUENCE [LARGE SCALE GENOMIC DNA]</scope>
    <source>
        <strain evidence="11">AWRI1</strain>
        <tissue evidence="11">Single Adult Female</tissue>
    </source>
</reference>
<evidence type="ECO:0000256" key="8">
    <source>
        <dbReference type="SAM" id="Coils"/>
    </source>
</evidence>
<feature type="domain" description="C2H2-type" evidence="10">
    <location>
        <begin position="583"/>
        <end position="610"/>
    </location>
</feature>
<dbReference type="EMBL" id="JBBCAQ010000035">
    <property type="protein sequence ID" value="KAK7577992.1"/>
    <property type="molecule type" value="Genomic_DNA"/>
</dbReference>
<evidence type="ECO:0000313" key="11">
    <source>
        <dbReference type="EMBL" id="KAK7577992.1"/>
    </source>
</evidence>
<dbReference type="Gene3D" id="3.30.160.60">
    <property type="entry name" value="Classic Zinc Finger"/>
    <property type="match status" value="3"/>
</dbReference>
<feature type="coiled-coil region" evidence="8">
    <location>
        <begin position="176"/>
        <end position="203"/>
    </location>
</feature>
<dbReference type="GO" id="GO:0000981">
    <property type="term" value="F:DNA-binding transcription factor activity, RNA polymerase II-specific"/>
    <property type="evidence" value="ECO:0007669"/>
    <property type="project" value="TreeGrafter"/>
</dbReference>
<keyword evidence="3" id="KW-0677">Repeat</keyword>
<accession>A0AAN9T8V8</accession>
<evidence type="ECO:0000256" key="1">
    <source>
        <dbReference type="ARBA" id="ARBA00004123"/>
    </source>
</evidence>
<keyword evidence="12" id="KW-1185">Reference proteome</keyword>
<keyword evidence="6" id="KW-0539">Nucleus</keyword>
<feature type="domain" description="C2H2-type" evidence="10">
    <location>
        <begin position="904"/>
        <end position="931"/>
    </location>
</feature>
<dbReference type="AlphaFoldDB" id="A0AAN9T8V8"/>
<keyword evidence="2" id="KW-0479">Metal-binding</keyword>
<gene>
    <name evidence="11" type="ORF">V9T40_010197</name>
</gene>